<dbReference type="SMART" id="SM00382">
    <property type="entry name" value="AAA"/>
    <property type="match status" value="1"/>
</dbReference>
<evidence type="ECO:0000259" key="3">
    <source>
        <dbReference type="SMART" id="SM00382"/>
    </source>
</evidence>
<dbReference type="SUPFAM" id="SSF52540">
    <property type="entry name" value="P-loop containing nucleoside triphosphate hydrolases"/>
    <property type="match status" value="1"/>
</dbReference>
<dbReference type="PANTHER" id="PTHR23076:SF97">
    <property type="entry name" value="ATP-DEPENDENT ZINC METALLOPROTEASE YME1L1"/>
    <property type="match status" value="1"/>
</dbReference>
<dbReference type="Proteomes" id="UP001285154">
    <property type="component" value="Unassembled WGS sequence"/>
</dbReference>
<feature type="compositionally biased region" description="Basic and acidic residues" evidence="2">
    <location>
        <begin position="104"/>
        <end position="118"/>
    </location>
</feature>
<dbReference type="InterPro" id="IPR003593">
    <property type="entry name" value="AAA+_ATPase"/>
</dbReference>
<sequence>MGSTVTRTRERLTRFFLARLQRRAFLAALEKAAEAGIVEARTRDNGIVVWMPGSAAAGLSADRIARRLARISGTVPADQPRGRLVKKLTGWKSIDDEDDDSTFDEPRSVRGRRASVDKEQVLAAHADPGDATDRCAVETDTAVGGEGTGDNTETALADTPRSETSDPVFPAEGVPPDPVSHAEEKPAGVVDAPALLALMRKAARPPNAAEVAALLLLADAAARSGSDLGRLQAVLRLPQPVFAVSGVAGIESVFVDLLRRGLVLPGITSTFDGYSLSSTREFYRVSADGGERAVILFKGRDHELDADLRDRQVSFAMRNVLPILAVADDAGKLPEALVDAADLALLCGPISPELIHATIRIVTGEQAARQWDARGGVAVAPVDADEEPQLEGCEVLTLTDLALAIRPGIGAGRSLRLLTDIIAHRKAQANGTDKREKLRTSSGTVEISTFRSNAAKGTGSTIIQPEPLGGAETDKDIVPRVETLSGYGEARGWALALKEDLDLWRRGELDWSDMSTRLLLAGPPGTGKTTFARALCNTLQVPLVATSVATWLEPGYLGDVLKRMTAAFKEAEDNGPAILFIDEVDSLGRRTATSRRFEDYWNSVVARALELLDGVVRQSGIIVVAATNHPDALDPALVRSGRLETRIDISMPDTDALVGIIRHHLKNDLAGVVDTALQQAQGDAGPAEGAMEMVGSGKGAAKVEHGQGTSAGVGRLSRLARHMIGYLAKGKRP</sequence>
<protein>
    <submittedName>
        <fullName evidence="4">ATP-binding protein</fullName>
    </submittedName>
</protein>
<evidence type="ECO:0000256" key="1">
    <source>
        <dbReference type="RuleBase" id="RU003651"/>
    </source>
</evidence>
<dbReference type="Pfam" id="PF00004">
    <property type="entry name" value="AAA"/>
    <property type="match status" value="1"/>
</dbReference>
<dbReference type="EMBL" id="JAVIIQ010000001">
    <property type="protein sequence ID" value="MDX8530089.1"/>
    <property type="molecule type" value="Genomic_DNA"/>
</dbReference>
<reference evidence="4 5" key="1">
    <citation type="submission" date="2023-08" db="EMBL/GenBank/DDBJ databases">
        <title>Implementing the SeqCode for naming new Mesorhizobium species isolated from Vachellia karroo root nodules.</title>
        <authorList>
            <person name="Van Lill M."/>
        </authorList>
    </citation>
    <scope>NUCLEOTIDE SEQUENCE [LARGE SCALE GENOMIC DNA]</scope>
    <source>
        <strain evidence="4 5">VK25D</strain>
    </source>
</reference>
<keyword evidence="5" id="KW-1185">Reference proteome</keyword>
<evidence type="ECO:0000313" key="5">
    <source>
        <dbReference type="Proteomes" id="UP001285154"/>
    </source>
</evidence>
<proteinExistence type="inferred from homology"/>
<dbReference type="Gene3D" id="3.40.50.300">
    <property type="entry name" value="P-loop containing nucleotide triphosphate hydrolases"/>
    <property type="match status" value="1"/>
</dbReference>
<organism evidence="4 5">
    <name type="scientific">Mesorhizobium vachelliae</name>
    <dbReference type="NCBI Taxonomy" id="3072309"/>
    <lineage>
        <taxon>Bacteria</taxon>
        <taxon>Pseudomonadati</taxon>
        <taxon>Pseudomonadota</taxon>
        <taxon>Alphaproteobacteria</taxon>
        <taxon>Hyphomicrobiales</taxon>
        <taxon>Phyllobacteriaceae</taxon>
        <taxon>Mesorhizobium</taxon>
    </lineage>
</organism>
<feature type="region of interest" description="Disordered" evidence="2">
    <location>
        <begin position="95"/>
        <end position="118"/>
    </location>
</feature>
<evidence type="ECO:0000313" key="4">
    <source>
        <dbReference type="EMBL" id="MDX8530089.1"/>
    </source>
</evidence>
<dbReference type="InterPro" id="IPR003959">
    <property type="entry name" value="ATPase_AAA_core"/>
</dbReference>
<dbReference type="CDD" id="cd19481">
    <property type="entry name" value="RecA-like_protease"/>
    <property type="match status" value="1"/>
</dbReference>
<feature type="region of interest" description="Disordered" evidence="2">
    <location>
        <begin position="140"/>
        <end position="171"/>
    </location>
</feature>
<dbReference type="RefSeq" id="WP_320245445.1">
    <property type="nucleotide sequence ID" value="NZ_JAVIIQ010000001.1"/>
</dbReference>
<dbReference type="InterPro" id="IPR003960">
    <property type="entry name" value="ATPase_AAA_CS"/>
</dbReference>
<keyword evidence="1 4" id="KW-0067">ATP-binding</keyword>
<comment type="similarity">
    <text evidence="1">Belongs to the AAA ATPase family.</text>
</comment>
<keyword evidence="1" id="KW-0547">Nucleotide-binding</keyword>
<dbReference type="GO" id="GO:0005524">
    <property type="term" value="F:ATP binding"/>
    <property type="evidence" value="ECO:0007669"/>
    <property type="project" value="UniProtKB-KW"/>
</dbReference>
<name>A0ABU4ZXE5_9HYPH</name>
<accession>A0ABU4ZXE5</accession>
<comment type="caution">
    <text evidence="4">The sequence shown here is derived from an EMBL/GenBank/DDBJ whole genome shotgun (WGS) entry which is preliminary data.</text>
</comment>
<evidence type="ECO:0000256" key="2">
    <source>
        <dbReference type="SAM" id="MobiDB-lite"/>
    </source>
</evidence>
<feature type="domain" description="AAA+ ATPase" evidence="3">
    <location>
        <begin position="514"/>
        <end position="653"/>
    </location>
</feature>
<dbReference type="InterPro" id="IPR027417">
    <property type="entry name" value="P-loop_NTPase"/>
</dbReference>
<dbReference type="PROSITE" id="PS00674">
    <property type="entry name" value="AAA"/>
    <property type="match status" value="1"/>
</dbReference>
<gene>
    <name evidence="4" type="ORF">RFM42_03815</name>
</gene>
<dbReference type="PANTHER" id="PTHR23076">
    <property type="entry name" value="METALLOPROTEASE M41 FTSH"/>
    <property type="match status" value="1"/>
</dbReference>